<evidence type="ECO:0000259" key="2">
    <source>
        <dbReference type="PROSITE" id="PS50035"/>
    </source>
</evidence>
<evidence type="ECO:0000313" key="4">
    <source>
        <dbReference type="Proteomes" id="UP000547444"/>
    </source>
</evidence>
<reference evidence="3 4" key="1">
    <citation type="submission" date="2020-03" db="EMBL/GenBank/DDBJ databases">
        <title>Sequencing the genomes of 1000 actinobacteria strains.</title>
        <authorList>
            <person name="Klenk H.-P."/>
        </authorList>
    </citation>
    <scope>NUCLEOTIDE SEQUENCE [LARGE SCALE GENOMIC DNA]</scope>
    <source>
        <strain evidence="3 4">DSM 44556</strain>
    </source>
</reference>
<dbReference type="InterPro" id="IPR001736">
    <property type="entry name" value="PLipase_D/transphosphatidylase"/>
</dbReference>
<organism evidence="3 4">
    <name type="scientific">Mycolicibacterium fluoranthenivorans</name>
    <dbReference type="NCBI Taxonomy" id="258505"/>
    <lineage>
        <taxon>Bacteria</taxon>
        <taxon>Bacillati</taxon>
        <taxon>Actinomycetota</taxon>
        <taxon>Actinomycetes</taxon>
        <taxon>Mycobacteriales</taxon>
        <taxon>Mycobacteriaceae</taxon>
        <taxon>Mycolicibacterium</taxon>
    </lineage>
</organism>
<dbReference type="EMBL" id="JAANOW010000001">
    <property type="protein sequence ID" value="NIH95037.1"/>
    <property type="molecule type" value="Genomic_DNA"/>
</dbReference>
<dbReference type="GO" id="GO:0006793">
    <property type="term" value="P:phosphorus metabolic process"/>
    <property type="evidence" value="ECO:0007669"/>
    <property type="project" value="UniProtKB-ARBA"/>
</dbReference>
<feature type="region of interest" description="Disordered" evidence="1">
    <location>
        <begin position="224"/>
        <end position="243"/>
    </location>
</feature>
<evidence type="ECO:0000256" key="1">
    <source>
        <dbReference type="SAM" id="MobiDB-lite"/>
    </source>
</evidence>
<gene>
    <name evidence="3" type="ORF">FHU31_001993</name>
</gene>
<accession>A0A7X5ZCG9</accession>
<dbReference type="CDD" id="cd09176">
    <property type="entry name" value="PLDc_unchar6"/>
    <property type="match status" value="1"/>
</dbReference>
<proteinExistence type="predicted"/>
<sequence length="562" mass="60718">MDAVRRAADKIDVFAQAGQVFEPRASSDLFALLEPMIHPVQAPRQNLLFHPKVWVLEYASGDARSYRMLCASRNLTNDRSWDLVVRLDGTSADGPTEQSAPLTAFVRALPAMAVQPLPPTRITRIAALADAIAAIEWERPPDVRALRFHPFGVPGVPVTPLRDLFSGIRHGIISPFVSDDGIARTIPVQSNPVVVLSRREQLDRLTSETLSRVEAVILDDAANDELAGDSDLPEPTSDDTAPLAPLESLAGLHAKAYVVDRQSGSHLIVGSANATVPAFGGNVEFLVEFEGPRTKFGVAALLGEQARLRALTIPYEPVGDEVIPPDELADHALDQVLRELASRRYFAQVEAEEPDIETEGAEVTPHYRIRLSADGGLRVPDGMKTRACLLTRPANTEGVPGEPVQFERLALTDITPFVVLRVTDRRDVTVSTVVAAVLDGDISGRQDAVIARQLVDRSAFMRLLALLLAMESGDGSLQFDAIGAAGAGWDEDGNGLFETLVRAIGVEHGGLADVRRIVEHVRAAEDRRTDGGGSVLPDGFDELWESVWSAYSARSAVSTDAQ</sequence>
<comment type="caution">
    <text evidence="3">The sequence shown here is derived from an EMBL/GenBank/DDBJ whole genome shotgun (WGS) entry which is preliminary data.</text>
</comment>
<dbReference type="SUPFAM" id="SSF56024">
    <property type="entry name" value="Phospholipase D/nuclease"/>
    <property type="match status" value="1"/>
</dbReference>
<dbReference type="Gene3D" id="3.30.870.10">
    <property type="entry name" value="Endonuclease Chain A"/>
    <property type="match status" value="1"/>
</dbReference>
<dbReference type="InterPro" id="IPR059166">
    <property type="entry name" value="PLD-like_cat"/>
</dbReference>
<dbReference type="Proteomes" id="UP000547444">
    <property type="component" value="Unassembled WGS sequence"/>
</dbReference>
<protein>
    <recommendedName>
        <fullName evidence="2">PLD phosphodiesterase domain-containing protein</fullName>
    </recommendedName>
</protein>
<dbReference type="AlphaFoldDB" id="A0A7X5ZCG9"/>
<keyword evidence="4" id="KW-1185">Reference proteome</keyword>
<dbReference type="PROSITE" id="PS50035">
    <property type="entry name" value="PLD"/>
    <property type="match status" value="1"/>
</dbReference>
<evidence type="ECO:0000313" key="3">
    <source>
        <dbReference type="EMBL" id="NIH95037.1"/>
    </source>
</evidence>
<dbReference type="GO" id="GO:0003824">
    <property type="term" value="F:catalytic activity"/>
    <property type="evidence" value="ECO:0007669"/>
    <property type="project" value="InterPro"/>
</dbReference>
<feature type="domain" description="PLD phosphodiesterase" evidence="2">
    <location>
        <begin position="248"/>
        <end position="278"/>
    </location>
</feature>
<name>A0A7X5ZCG9_9MYCO</name>